<feature type="region of interest" description="Disordered" evidence="1">
    <location>
        <begin position="1"/>
        <end position="31"/>
    </location>
</feature>
<feature type="transmembrane region" description="Helical" evidence="2">
    <location>
        <begin position="165"/>
        <end position="185"/>
    </location>
</feature>
<reference evidence="3 4" key="1">
    <citation type="submission" date="2015-09" db="EMBL/GenBank/DDBJ databases">
        <title>Draft genome of a European isolate of the apple canker pathogen Neonectria ditissima.</title>
        <authorList>
            <person name="Gomez-Cortecero A."/>
            <person name="Harrison R.J."/>
            <person name="Armitage A.D."/>
        </authorList>
    </citation>
    <scope>NUCLEOTIDE SEQUENCE [LARGE SCALE GENOMIC DNA]</scope>
    <source>
        <strain evidence="3 4">R09/05</strain>
    </source>
</reference>
<feature type="region of interest" description="Disordered" evidence="1">
    <location>
        <begin position="117"/>
        <end position="146"/>
    </location>
</feature>
<keyword evidence="2" id="KW-0812">Transmembrane</keyword>
<dbReference type="AlphaFoldDB" id="A0A0P7BCP6"/>
<dbReference type="EMBL" id="LKCW01000034">
    <property type="protein sequence ID" value="KPM43370.1"/>
    <property type="molecule type" value="Genomic_DNA"/>
</dbReference>
<accession>A0A0P7BCP6</accession>
<organism evidence="3 4">
    <name type="scientific">Neonectria ditissima</name>
    <dbReference type="NCBI Taxonomy" id="78410"/>
    <lineage>
        <taxon>Eukaryota</taxon>
        <taxon>Fungi</taxon>
        <taxon>Dikarya</taxon>
        <taxon>Ascomycota</taxon>
        <taxon>Pezizomycotina</taxon>
        <taxon>Sordariomycetes</taxon>
        <taxon>Hypocreomycetidae</taxon>
        <taxon>Hypocreales</taxon>
        <taxon>Nectriaceae</taxon>
        <taxon>Neonectria</taxon>
    </lineage>
</organism>
<dbReference type="OrthoDB" id="3358048at2759"/>
<keyword evidence="4" id="KW-1185">Reference proteome</keyword>
<evidence type="ECO:0000313" key="4">
    <source>
        <dbReference type="Proteomes" id="UP000050424"/>
    </source>
</evidence>
<dbReference type="Proteomes" id="UP000050424">
    <property type="component" value="Unassembled WGS sequence"/>
</dbReference>
<proteinExistence type="predicted"/>
<protein>
    <submittedName>
        <fullName evidence="3">Uncharacterized protein</fullName>
    </submittedName>
</protein>
<keyword evidence="2" id="KW-0472">Membrane</keyword>
<name>A0A0P7BCP6_9HYPO</name>
<feature type="transmembrane region" description="Helical" evidence="2">
    <location>
        <begin position="197"/>
        <end position="215"/>
    </location>
</feature>
<gene>
    <name evidence="3" type="ORF">AK830_g3207</name>
</gene>
<feature type="transmembrane region" description="Helical" evidence="2">
    <location>
        <begin position="56"/>
        <end position="73"/>
    </location>
</feature>
<evidence type="ECO:0000256" key="2">
    <source>
        <dbReference type="SAM" id="Phobius"/>
    </source>
</evidence>
<comment type="caution">
    <text evidence="3">The sequence shown here is derived from an EMBL/GenBank/DDBJ whole genome shotgun (WGS) entry which is preliminary data.</text>
</comment>
<keyword evidence="2" id="KW-1133">Transmembrane helix</keyword>
<sequence length="234" mass="25734">MDNVRSTTARLRRTFRYPDEDSTDSQPEALDEQEQEDLIETLAAENAARDATFRRLLVAIPIAATVPYLPSLLRPSTTLLALLSLTSLLSTAYLLHNQPPTTSGIAFLDAWARPKTPRPTRAPSVVDDDDDDAAGSSSSSYVPRGRQRVRRSSFSYVDRGSPLQIYLPYLNLGLGVMLVLMSWAVGRAGNKAVWPGMGYLPLVVYSVVLIAKVVMSSVDPEKELTALKYEYKGA</sequence>
<evidence type="ECO:0000313" key="3">
    <source>
        <dbReference type="EMBL" id="KPM43370.1"/>
    </source>
</evidence>
<evidence type="ECO:0000256" key="1">
    <source>
        <dbReference type="SAM" id="MobiDB-lite"/>
    </source>
</evidence>